<name>W7ICC7_9PEZI</name>
<proteinExistence type="predicted"/>
<reference evidence="2 3" key="1">
    <citation type="submission" date="2013-05" db="EMBL/GenBank/DDBJ databases">
        <title>Drechslerella stenobrocha genome reveals carnivorous origination and mechanical trapping mechanism of predatory fungi.</title>
        <authorList>
            <person name="Liu X."/>
            <person name="Zhang W."/>
            <person name="Liu K."/>
        </authorList>
    </citation>
    <scope>NUCLEOTIDE SEQUENCE [LARGE SCALE GENOMIC DNA]</scope>
    <source>
        <strain evidence="2 3">248</strain>
    </source>
</reference>
<dbReference type="HOGENOM" id="CLU_032494_2_1_1"/>
<dbReference type="AlphaFoldDB" id="W7ICC7"/>
<evidence type="ECO:0000313" key="3">
    <source>
        <dbReference type="Proteomes" id="UP000024837"/>
    </source>
</evidence>
<evidence type="ECO:0000256" key="1">
    <source>
        <dbReference type="SAM" id="MobiDB-lite"/>
    </source>
</evidence>
<protein>
    <submittedName>
        <fullName evidence="2">Uncharacterized protein</fullName>
    </submittedName>
</protein>
<keyword evidence="3" id="KW-1185">Reference proteome</keyword>
<sequence length="381" mass="42276">MGGNAFASLGLATPRMKPETYFEVKRRHHDILARVYAHVVTPPEAPGKTTYGDVDFLVASPLPTTTTTATTAADRVKAAFGAEHTIPNASVRSYAVPMPAELLHSVDTGESGKVYAQIDVHECASVTSAEWMAFKHGYGDFWSILGRIARAKGLVADERGLKLVIAEIEGKNKEAAKVELTRDVGETLRFFGLDEAVYAAGFGDLEAVFGYITSSRFYEQRYFRRRWARGKDLKKVKKREMLRLFLEYVGVEAGVEGDEDGGDGEEEKEDNEEEEEEERVTREQVLEEALERFGKRAEYEDRLQSWRRAERTDAVVRAVVGAAVRSGRVSKRAAKVEASEVRRRLAAGEMAEVFEVPADDLARLIDGLVIDSCSSNIVTTD</sequence>
<gene>
    <name evidence="2" type="ORF">DRE_03995</name>
</gene>
<dbReference type="Proteomes" id="UP000024837">
    <property type="component" value="Unassembled WGS sequence"/>
</dbReference>
<dbReference type="OrthoDB" id="4708870at2759"/>
<dbReference type="EMBL" id="KI966415">
    <property type="protein sequence ID" value="EWC46750.1"/>
    <property type="molecule type" value="Genomic_DNA"/>
</dbReference>
<evidence type="ECO:0000313" key="2">
    <source>
        <dbReference type="EMBL" id="EWC46750.1"/>
    </source>
</evidence>
<feature type="region of interest" description="Disordered" evidence="1">
    <location>
        <begin position="255"/>
        <end position="279"/>
    </location>
</feature>
<accession>W7ICC7</accession>
<organism evidence="2 3">
    <name type="scientific">Drechslerella stenobrocha 248</name>
    <dbReference type="NCBI Taxonomy" id="1043628"/>
    <lineage>
        <taxon>Eukaryota</taxon>
        <taxon>Fungi</taxon>
        <taxon>Dikarya</taxon>
        <taxon>Ascomycota</taxon>
        <taxon>Pezizomycotina</taxon>
        <taxon>Orbiliomycetes</taxon>
        <taxon>Orbiliales</taxon>
        <taxon>Orbiliaceae</taxon>
        <taxon>Drechslerella</taxon>
    </lineage>
</organism>
<feature type="compositionally biased region" description="Acidic residues" evidence="1">
    <location>
        <begin position="255"/>
        <end position="278"/>
    </location>
</feature>